<reference evidence="11 12" key="1">
    <citation type="submission" date="2017-06" db="EMBL/GenBank/DDBJ databases">
        <title>Salmonella reference genomes for public health.</title>
        <authorList>
            <person name="Robertson J."/>
            <person name="Yoshida C."/>
            <person name="Gurnik S."/>
            <person name="Nash J."/>
        </authorList>
    </citation>
    <scope>NUCLEOTIDE SEQUENCE [LARGE SCALE GENOMIC DNA]</scope>
    <source>
        <strain evidence="11 12">S-1643</strain>
    </source>
</reference>
<protein>
    <submittedName>
        <fullName evidence="11">Pilus assembly protein PapC</fullName>
    </submittedName>
</protein>
<dbReference type="Gene3D" id="2.60.40.2610">
    <property type="entry name" value="Outer membrane usher protein FimD, plug domain"/>
    <property type="match status" value="1"/>
</dbReference>
<keyword evidence="3" id="KW-0813">Transport</keyword>
<dbReference type="Pfam" id="PF00577">
    <property type="entry name" value="Usher"/>
    <property type="match status" value="1"/>
</dbReference>
<dbReference type="RefSeq" id="WP_080244625.1">
    <property type="nucleotide sequence ID" value="NZ_CP022117.1"/>
</dbReference>
<accession>A0A2C9NV80</accession>
<keyword evidence="7" id="KW-0472">Membrane</keyword>
<dbReference type="FunFam" id="2.60.40.3110:FF:000001">
    <property type="entry name" value="Putative fimbrial outer membrane usher"/>
    <property type="match status" value="1"/>
</dbReference>
<proteinExistence type="inferred from homology"/>
<name>A0A2C9NV80_SALET</name>
<dbReference type="SUPFAM" id="SSF141729">
    <property type="entry name" value="FimD N-terminal domain-like"/>
    <property type="match status" value="1"/>
</dbReference>
<keyword evidence="4" id="KW-1134">Transmembrane beta strand</keyword>
<evidence type="ECO:0000256" key="8">
    <source>
        <dbReference type="ARBA" id="ARBA00023237"/>
    </source>
</evidence>
<dbReference type="PANTHER" id="PTHR30451">
    <property type="entry name" value="OUTER MEMBRANE USHER PROTEIN"/>
    <property type="match status" value="1"/>
</dbReference>
<keyword evidence="5" id="KW-0812">Transmembrane</keyword>
<dbReference type="InterPro" id="IPR025885">
    <property type="entry name" value="PapC_N"/>
</dbReference>
<dbReference type="Gene3D" id="3.10.20.410">
    <property type="match status" value="1"/>
</dbReference>
<evidence type="ECO:0000256" key="7">
    <source>
        <dbReference type="ARBA" id="ARBA00023136"/>
    </source>
</evidence>
<evidence type="ECO:0000256" key="2">
    <source>
        <dbReference type="ARBA" id="ARBA00008064"/>
    </source>
</evidence>
<dbReference type="Gene3D" id="2.60.40.3110">
    <property type="match status" value="1"/>
</dbReference>
<feature type="domain" description="PapC N-terminal" evidence="10">
    <location>
        <begin position="47"/>
        <end position="192"/>
    </location>
</feature>
<comment type="similarity">
    <text evidence="2">Belongs to the fimbrial export usher family.</text>
</comment>
<evidence type="ECO:0000256" key="1">
    <source>
        <dbReference type="ARBA" id="ARBA00004571"/>
    </source>
</evidence>
<dbReference type="AlphaFoldDB" id="A0A2C9NV80"/>
<evidence type="ECO:0000259" key="9">
    <source>
        <dbReference type="Pfam" id="PF13953"/>
    </source>
</evidence>
<evidence type="ECO:0000259" key="10">
    <source>
        <dbReference type="Pfam" id="PF13954"/>
    </source>
</evidence>
<dbReference type="Gene3D" id="2.60.40.2070">
    <property type="match status" value="1"/>
</dbReference>
<dbReference type="InterPro" id="IPR037224">
    <property type="entry name" value="PapC_N_sf"/>
</dbReference>
<dbReference type="Pfam" id="PF13954">
    <property type="entry name" value="PapC_N"/>
    <property type="match status" value="1"/>
</dbReference>
<keyword evidence="6" id="KW-0732">Signal</keyword>
<gene>
    <name evidence="11" type="ORF">LFZ25_03325</name>
</gene>
<evidence type="ECO:0000313" key="12">
    <source>
        <dbReference type="Proteomes" id="UP000197157"/>
    </source>
</evidence>
<organism evidence="11 12">
    <name type="scientific">Salmonella enterica subsp. enterica serovar Macclesfield str. S-1643</name>
    <dbReference type="NCBI Taxonomy" id="1242107"/>
    <lineage>
        <taxon>Bacteria</taxon>
        <taxon>Pseudomonadati</taxon>
        <taxon>Pseudomonadota</taxon>
        <taxon>Gammaproteobacteria</taxon>
        <taxon>Enterobacterales</taxon>
        <taxon>Enterobacteriaceae</taxon>
        <taxon>Salmonella</taxon>
    </lineage>
</organism>
<evidence type="ECO:0000256" key="6">
    <source>
        <dbReference type="ARBA" id="ARBA00022729"/>
    </source>
</evidence>
<dbReference type="InterPro" id="IPR042186">
    <property type="entry name" value="FimD_plug_dom"/>
</dbReference>
<dbReference type="Pfam" id="PF13953">
    <property type="entry name" value="PapC_C"/>
    <property type="match status" value="1"/>
</dbReference>
<evidence type="ECO:0000256" key="3">
    <source>
        <dbReference type="ARBA" id="ARBA00022448"/>
    </source>
</evidence>
<dbReference type="GO" id="GO:0009279">
    <property type="term" value="C:cell outer membrane"/>
    <property type="evidence" value="ECO:0007669"/>
    <property type="project" value="UniProtKB-SubCell"/>
</dbReference>
<dbReference type="GO" id="GO:0009297">
    <property type="term" value="P:pilus assembly"/>
    <property type="evidence" value="ECO:0007669"/>
    <property type="project" value="InterPro"/>
</dbReference>
<evidence type="ECO:0000256" key="4">
    <source>
        <dbReference type="ARBA" id="ARBA00022452"/>
    </source>
</evidence>
<dbReference type="FunFam" id="2.60.40.2610:FF:000001">
    <property type="entry name" value="Outer membrane fimbrial usher protein"/>
    <property type="match status" value="1"/>
</dbReference>
<dbReference type="Proteomes" id="UP000197157">
    <property type="component" value="Chromosome"/>
</dbReference>
<evidence type="ECO:0000256" key="5">
    <source>
        <dbReference type="ARBA" id="ARBA00022692"/>
    </source>
</evidence>
<comment type="subcellular location">
    <subcellularLocation>
        <location evidence="1">Cell outer membrane</location>
        <topology evidence="1">Multi-pass membrane protein</topology>
    </subcellularLocation>
</comment>
<dbReference type="EMBL" id="CP022117">
    <property type="protein sequence ID" value="ASG15065.1"/>
    <property type="molecule type" value="Genomic_DNA"/>
</dbReference>
<evidence type="ECO:0000313" key="11">
    <source>
        <dbReference type="EMBL" id="ASG15065.1"/>
    </source>
</evidence>
<dbReference type="InterPro" id="IPR000015">
    <property type="entry name" value="Fimb_usher"/>
</dbReference>
<dbReference type="InterPro" id="IPR025949">
    <property type="entry name" value="PapC-like_C"/>
</dbReference>
<feature type="domain" description="PapC-like C-terminal" evidence="9">
    <location>
        <begin position="772"/>
        <end position="833"/>
    </location>
</feature>
<dbReference type="GO" id="GO:0015473">
    <property type="term" value="F:fimbrial usher porin activity"/>
    <property type="evidence" value="ECO:0007669"/>
    <property type="project" value="InterPro"/>
</dbReference>
<keyword evidence="8" id="KW-0998">Cell outer membrane</keyword>
<dbReference type="PANTHER" id="PTHR30451:SF20">
    <property type="entry name" value="FIMBRIAE USHER"/>
    <property type="match status" value="1"/>
</dbReference>
<dbReference type="InterPro" id="IPR043142">
    <property type="entry name" value="PapC-like_C_sf"/>
</dbReference>
<sequence>MSKYIQLGLRKKYSPLAIAVFSTSILGILRAEGSNAATSQTMKTVAFDPTFLNIDDEKSVDLSRFAYGSSGMPGVYKTAMYVNDQFISKKDIEFRVRNDKSIYPCLSPDVLKSITFNYDKLPDNFFSQSSVKGCIDLQQHLPEAQVNYDSNEQRLDIVIPQFYMLKVARGTVSPQLWDSGIPALLLGYNINGYRSEMKNKQFNSLYAGINAGLNIGSWYLRHNGSYSSTNNGPNSYGTINTYLQHDVPLLKARMLIGQSNTNGDLFDTLPFSGVQMVTDERMLPESLRGYAPEIQGIARTNARVTVRQGEQVLYETTVTPGAFLINDLYPTGYGGDLNVTVREADGTEQRFNVPYASVAQLLRPGSSRYAITAGKLRSDNVREKPVVYQATWQQGLTNALTGYGGAQFSQNYYAVQLGTAVGTPVGAVSFDITQAHARLGNEEWRNDTRSGQSYQVSYSKLIREINSNISLAAYRFSTDGYMDFMTAMQTRDAMQRGFSSNAIWRAKNRMTLTYGQGLPERWGQLYLNGSVQNYWNKAGTDEQFQLGYNNQYKLLTWGISAARSFSSLGAQQTNYLLSFSLPLGRDDRVATPRLRADLTHDTSGRTGQQVTLSGVSGEESQFSYGVTAMHVNQNVGTSGTLSGNYRSVSSSLMASASTGKSYRSASAGMSGTVVGHSGGLTFTPYTSDTFALVEAKGAEGAKVSSYPGVRIDSHGYAIVPYLNPYQMNDISIDPKGIPAQTELESTNQKSAPYSGAVVKMKYDTRQGTAVLINATWKGEPVPFGAEVLDSQGNRVGSTGQGGQIYTRVTRDHDRLQVKWAETQPVQCQVSYQLLPVAAGRTAPLLQQFNSLCQ</sequence>